<dbReference type="Pfam" id="PF16387">
    <property type="entry name" value="DUF4996"/>
    <property type="match status" value="1"/>
</dbReference>
<evidence type="ECO:0000313" key="2">
    <source>
        <dbReference type="EMBL" id="MDN4533012.1"/>
    </source>
</evidence>
<dbReference type="InterPro" id="IPR032160">
    <property type="entry name" value="DUF4996"/>
</dbReference>
<dbReference type="GeneID" id="64983095"/>
<dbReference type="GO" id="GO:0008081">
    <property type="term" value="F:phosphoric diester hydrolase activity"/>
    <property type="evidence" value="ECO:0007669"/>
    <property type="project" value="InterPro"/>
</dbReference>
<dbReference type="Proteomes" id="UP001171687">
    <property type="component" value="Unassembled WGS sequence"/>
</dbReference>
<dbReference type="EMBL" id="PPQW01000042">
    <property type="protein sequence ID" value="PNZ67097.1"/>
    <property type="molecule type" value="Genomic_DNA"/>
</dbReference>
<dbReference type="GO" id="GO:0006629">
    <property type="term" value="P:lipid metabolic process"/>
    <property type="evidence" value="ECO:0007669"/>
    <property type="project" value="InterPro"/>
</dbReference>
<dbReference type="AlphaFoldDB" id="A0AAP8PNI1"/>
<dbReference type="RefSeq" id="WP_059106282.1">
    <property type="nucleotide sequence ID" value="NZ_AP024589.1"/>
</dbReference>
<dbReference type="Proteomes" id="UP000242470">
    <property type="component" value="Unassembled WGS sequence"/>
</dbReference>
<reference evidence="3 4" key="1">
    <citation type="submission" date="2017-08" db="EMBL/GenBank/DDBJ databases">
        <title>Draft genome sequences of 64 type strains of genus Staph aureus.</title>
        <authorList>
            <person name="Cole K."/>
            <person name="Golubchik T."/>
            <person name="Russell J."/>
            <person name="Foster D."/>
            <person name="Llewelyn M."/>
            <person name="Wilson D."/>
            <person name="Crook D."/>
            <person name="Paul J."/>
        </authorList>
    </citation>
    <scope>NUCLEOTIDE SEQUENCE [LARGE SCALE GENOMIC DNA]</scope>
    <source>
        <strain evidence="3 4">NCTC 12101</strain>
    </source>
</reference>
<evidence type="ECO:0000313" key="4">
    <source>
        <dbReference type="Proteomes" id="UP000242470"/>
    </source>
</evidence>
<proteinExistence type="predicted"/>
<evidence type="ECO:0000259" key="1">
    <source>
        <dbReference type="Pfam" id="PF16387"/>
    </source>
</evidence>
<gene>
    <name evidence="3" type="ORF">CD158_06960</name>
    <name evidence="2" type="ORF">QYH67_05400</name>
</gene>
<organism evidence="3 4">
    <name type="scientific">Staphylococcus auricularis</name>
    <dbReference type="NCBI Taxonomy" id="29379"/>
    <lineage>
        <taxon>Bacteria</taxon>
        <taxon>Bacillati</taxon>
        <taxon>Bacillota</taxon>
        <taxon>Bacilli</taxon>
        <taxon>Bacillales</taxon>
        <taxon>Staphylococcaceae</taxon>
        <taxon>Staphylococcus</taxon>
    </lineage>
</organism>
<protein>
    <submittedName>
        <fullName evidence="2">Glycerophosphodiester phosphodiesterase family protein</fullName>
    </submittedName>
</protein>
<dbReference type="PANTHER" id="PTHR46211">
    <property type="entry name" value="GLYCEROPHOSPHORYL DIESTER PHOSPHODIESTERASE"/>
    <property type="match status" value="1"/>
</dbReference>
<dbReference type="PANTHER" id="PTHR46211:SF14">
    <property type="entry name" value="GLYCEROPHOSPHODIESTER PHOSPHODIESTERASE"/>
    <property type="match status" value="1"/>
</dbReference>
<accession>A0AAP8PNI1</accession>
<feature type="domain" description="DUF4996" evidence="1">
    <location>
        <begin position="170"/>
        <end position="278"/>
    </location>
</feature>
<dbReference type="InterPro" id="IPR017946">
    <property type="entry name" value="PLC-like_Pdiesterase_TIM-brl"/>
</dbReference>
<comment type="caution">
    <text evidence="3">The sequence shown here is derived from an EMBL/GenBank/DDBJ whole genome shotgun (WGS) entry which is preliminary data.</text>
</comment>
<evidence type="ECO:0000313" key="3">
    <source>
        <dbReference type="EMBL" id="PNZ67097.1"/>
    </source>
</evidence>
<dbReference type="SUPFAM" id="SSF51695">
    <property type="entry name" value="PLC-like phosphodiesterases"/>
    <property type="match status" value="1"/>
</dbReference>
<reference evidence="2" key="2">
    <citation type="submission" date="2023-07" db="EMBL/GenBank/DDBJ databases">
        <title>Evaluation of the beneficial properties of pineapple isolates.</title>
        <authorList>
            <person name="Adefiranye O."/>
        </authorList>
    </citation>
    <scope>NUCLEOTIDE SEQUENCE</scope>
    <source>
        <strain evidence="2">PAPLE_T1</strain>
    </source>
</reference>
<dbReference type="EMBL" id="JAUHQC010000009">
    <property type="protein sequence ID" value="MDN4533012.1"/>
    <property type="molecule type" value="Genomic_DNA"/>
</dbReference>
<dbReference type="Gene3D" id="3.20.20.190">
    <property type="entry name" value="Phosphatidylinositol (PI) phosphodiesterase"/>
    <property type="match status" value="1"/>
</dbReference>
<name>A0AAP8PNI1_9STAP</name>
<sequence length="286" mass="32814">MAQYRERLDKLLNQNSNCIITAHQGSAGGNIGYNTFKALENAIYAGAQFVEFDITKSLDGTFYIFHENEELIRLKYPELLKASHDDTIQQLQHYNMNNKPIGPVETLAEMMENMKKHPEIIMHVDHVSKWKGEILDELDQYEDQASQFIVKIDANNEEAVEAVRNHGIKFMTIVIIRNKEELERVLELTSEMNVVGIEILFESTDESHVQPDAIQMIHDHDMFVLINSIKLDNEEVLSAHADDEVSIFEDPDKGWGKLLDIGCDAIQTDWVAQLNNYLLKREAKRG</sequence>